<reference evidence="1" key="1">
    <citation type="journal article" date="2021" name="Sci. Adv.">
        <title>The American lobster genome reveals insights on longevity, neural, and immune adaptations.</title>
        <authorList>
            <person name="Polinski J.M."/>
            <person name="Zimin A.V."/>
            <person name="Clark K.F."/>
            <person name="Kohn A.B."/>
            <person name="Sadowski N."/>
            <person name="Timp W."/>
            <person name="Ptitsyn A."/>
            <person name="Khanna P."/>
            <person name="Romanova D.Y."/>
            <person name="Williams P."/>
            <person name="Greenwood S.J."/>
            <person name="Moroz L.L."/>
            <person name="Walt D.R."/>
            <person name="Bodnar A.G."/>
        </authorList>
    </citation>
    <scope>NUCLEOTIDE SEQUENCE</scope>
    <source>
        <strain evidence="1">GMGI-L3</strain>
    </source>
</reference>
<protein>
    <submittedName>
        <fullName evidence="1">Uncharacterized protein</fullName>
    </submittedName>
</protein>
<sequence length="72" mass="7897">MGKLRLRTKSDLVYCLEELIPPPTRYSLTTAVPEPSVDKIDSPTTDAVILDGAAIVNMMKPGTSYTFSEYST</sequence>
<organism evidence="1 2">
    <name type="scientific">Homarus americanus</name>
    <name type="common">American lobster</name>
    <dbReference type="NCBI Taxonomy" id="6706"/>
    <lineage>
        <taxon>Eukaryota</taxon>
        <taxon>Metazoa</taxon>
        <taxon>Ecdysozoa</taxon>
        <taxon>Arthropoda</taxon>
        <taxon>Crustacea</taxon>
        <taxon>Multicrustacea</taxon>
        <taxon>Malacostraca</taxon>
        <taxon>Eumalacostraca</taxon>
        <taxon>Eucarida</taxon>
        <taxon>Decapoda</taxon>
        <taxon>Pleocyemata</taxon>
        <taxon>Astacidea</taxon>
        <taxon>Nephropoidea</taxon>
        <taxon>Nephropidae</taxon>
        <taxon>Homarus</taxon>
    </lineage>
</organism>
<dbReference type="EMBL" id="JAHLQT010026447">
    <property type="protein sequence ID" value="KAG7163676.1"/>
    <property type="molecule type" value="Genomic_DNA"/>
</dbReference>
<accession>A0A8J5JWR5</accession>
<proteinExistence type="predicted"/>
<dbReference type="AlphaFoldDB" id="A0A8J5JWR5"/>
<evidence type="ECO:0000313" key="2">
    <source>
        <dbReference type="Proteomes" id="UP000747542"/>
    </source>
</evidence>
<name>A0A8J5JWR5_HOMAM</name>
<comment type="caution">
    <text evidence="1">The sequence shown here is derived from an EMBL/GenBank/DDBJ whole genome shotgun (WGS) entry which is preliminary data.</text>
</comment>
<keyword evidence="2" id="KW-1185">Reference proteome</keyword>
<dbReference type="Proteomes" id="UP000747542">
    <property type="component" value="Unassembled WGS sequence"/>
</dbReference>
<gene>
    <name evidence="1" type="ORF">Hamer_G002900</name>
</gene>
<evidence type="ECO:0000313" key="1">
    <source>
        <dbReference type="EMBL" id="KAG7163676.1"/>
    </source>
</evidence>